<dbReference type="Gene3D" id="2.60.120.10">
    <property type="entry name" value="Jelly Rolls"/>
    <property type="match status" value="1"/>
</dbReference>
<gene>
    <name evidence="3" type="ORF">POM88_008941</name>
</gene>
<feature type="domain" description="Cupin type-1" evidence="2">
    <location>
        <begin position="1"/>
        <end position="135"/>
    </location>
</feature>
<sequence>MTQGAMSTMFFNSKATKICVVPNGEGYIQMACPHLSSSSSEESEQGHVDGGFKDQSNPGYEQVNTRLRPGIVFIAPPGHPFVMVASNNQNLEVLCFVINAKNNERTPLAGGNNIWNQLEEVAIELAFNMPSEEVNSIRKSQKKEWFMKGPRP</sequence>
<keyword evidence="4" id="KW-1185">Reference proteome</keyword>
<dbReference type="PANTHER" id="PTHR31189">
    <property type="entry name" value="OS03G0336100 PROTEIN-RELATED"/>
    <property type="match status" value="1"/>
</dbReference>
<evidence type="ECO:0000313" key="4">
    <source>
        <dbReference type="Proteomes" id="UP001237642"/>
    </source>
</evidence>
<evidence type="ECO:0000259" key="2">
    <source>
        <dbReference type="SMART" id="SM00835"/>
    </source>
</evidence>
<dbReference type="Pfam" id="PF00190">
    <property type="entry name" value="Cupin_1"/>
    <property type="match status" value="1"/>
</dbReference>
<organism evidence="3 4">
    <name type="scientific">Heracleum sosnowskyi</name>
    <dbReference type="NCBI Taxonomy" id="360622"/>
    <lineage>
        <taxon>Eukaryota</taxon>
        <taxon>Viridiplantae</taxon>
        <taxon>Streptophyta</taxon>
        <taxon>Embryophyta</taxon>
        <taxon>Tracheophyta</taxon>
        <taxon>Spermatophyta</taxon>
        <taxon>Magnoliopsida</taxon>
        <taxon>eudicotyledons</taxon>
        <taxon>Gunneridae</taxon>
        <taxon>Pentapetalae</taxon>
        <taxon>asterids</taxon>
        <taxon>campanulids</taxon>
        <taxon>Apiales</taxon>
        <taxon>Apiaceae</taxon>
        <taxon>Apioideae</taxon>
        <taxon>apioid superclade</taxon>
        <taxon>Tordylieae</taxon>
        <taxon>Tordyliinae</taxon>
        <taxon>Heracleum</taxon>
    </lineage>
</organism>
<dbReference type="SMART" id="SM00835">
    <property type="entry name" value="Cupin_1"/>
    <property type="match status" value="1"/>
</dbReference>
<reference evidence="3" key="2">
    <citation type="submission" date="2023-05" db="EMBL/GenBank/DDBJ databases">
        <authorList>
            <person name="Schelkunov M.I."/>
        </authorList>
    </citation>
    <scope>NUCLEOTIDE SEQUENCE</scope>
    <source>
        <strain evidence="3">Hsosn_3</strain>
        <tissue evidence="3">Leaf</tissue>
    </source>
</reference>
<proteinExistence type="predicted"/>
<evidence type="ECO:0000256" key="1">
    <source>
        <dbReference type="SAM" id="MobiDB-lite"/>
    </source>
</evidence>
<feature type="region of interest" description="Disordered" evidence="1">
    <location>
        <begin position="35"/>
        <end position="60"/>
    </location>
</feature>
<dbReference type="InterPro" id="IPR014710">
    <property type="entry name" value="RmlC-like_jellyroll"/>
</dbReference>
<dbReference type="Proteomes" id="UP001237642">
    <property type="component" value="Unassembled WGS sequence"/>
</dbReference>
<reference evidence="3" key="1">
    <citation type="submission" date="2023-02" db="EMBL/GenBank/DDBJ databases">
        <title>Genome of toxic invasive species Heracleum sosnowskyi carries increased number of genes despite the absence of recent whole-genome duplications.</title>
        <authorList>
            <person name="Schelkunov M."/>
            <person name="Shtratnikova V."/>
            <person name="Makarenko M."/>
            <person name="Klepikova A."/>
            <person name="Omelchenko D."/>
            <person name="Novikova G."/>
            <person name="Obukhova E."/>
            <person name="Bogdanov V."/>
            <person name="Penin A."/>
            <person name="Logacheva M."/>
        </authorList>
    </citation>
    <scope>NUCLEOTIDE SEQUENCE</scope>
    <source>
        <strain evidence="3">Hsosn_3</strain>
        <tissue evidence="3">Leaf</tissue>
    </source>
</reference>
<accession>A0AAD8N923</accession>
<dbReference type="InterPro" id="IPR050253">
    <property type="entry name" value="Seed_Storage-Functional"/>
</dbReference>
<evidence type="ECO:0000313" key="3">
    <source>
        <dbReference type="EMBL" id="KAK1399078.1"/>
    </source>
</evidence>
<dbReference type="CDD" id="cd02245">
    <property type="entry name" value="cupin_7S_vicilin-like_C"/>
    <property type="match status" value="1"/>
</dbReference>
<dbReference type="InterPro" id="IPR011051">
    <property type="entry name" value="RmlC_Cupin_sf"/>
</dbReference>
<dbReference type="AlphaFoldDB" id="A0AAD8N923"/>
<comment type="caution">
    <text evidence="3">The sequence shown here is derived from an EMBL/GenBank/DDBJ whole genome shotgun (WGS) entry which is preliminary data.</text>
</comment>
<dbReference type="EMBL" id="JAUIZM010000002">
    <property type="protein sequence ID" value="KAK1399078.1"/>
    <property type="molecule type" value="Genomic_DNA"/>
</dbReference>
<name>A0AAD8N923_9APIA</name>
<dbReference type="SUPFAM" id="SSF51182">
    <property type="entry name" value="RmlC-like cupins"/>
    <property type="match status" value="1"/>
</dbReference>
<protein>
    <submittedName>
        <fullName evidence="3">Cupin type-1 domain-containing protein</fullName>
    </submittedName>
</protein>
<dbReference type="InterPro" id="IPR006045">
    <property type="entry name" value="Cupin_1"/>
</dbReference>
<dbReference type="PANTHER" id="PTHR31189:SF13">
    <property type="entry name" value="CUPINCIN"/>
    <property type="match status" value="1"/>
</dbReference>